<dbReference type="Pfam" id="PF17862">
    <property type="entry name" value="AAA_lid_3"/>
    <property type="match status" value="2"/>
</dbReference>
<name>I3D516_9ARCH</name>
<evidence type="ECO:0000313" key="8">
    <source>
        <dbReference type="Proteomes" id="UP000003423"/>
    </source>
</evidence>
<dbReference type="Gene3D" id="1.10.8.60">
    <property type="match status" value="2"/>
</dbReference>
<dbReference type="Gene3D" id="2.40.40.20">
    <property type="match status" value="1"/>
</dbReference>
<dbReference type="Gene3D" id="3.10.330.10">
    <property type="match status" value="1"/>
</dbReference>
<proteinExistence type="inferred from homology"/>
<dbReference type="PANTHER" id="PTHR23077:SF171">
    <property type="entry name" value="NUCLEAR VALOSIN-CONTAINING PROTEIN-LIKE"/>
    <property type="match status" value="1"/>
</dbReference>
<dbReference type="Pfam" id="PF02359">
    <property type="entry name" value="CDC48_N"/>
    <property type="match status" value="1"/>
</dbReference>
<dbReference type="AlphaFoldDB" id="I3D516"/>
<dbReference type="InterPro" id="IPR003960">
    <property type="entry name" value="ATPase_AAA_CS"/>
</dbReference>
<dbReference type="InterPro" id="IPR050168">
    <property type="entry name" value="AAA_ATPase_domain"/>
</dbReference>
<dbReference type="FunFam" id="3.40.50.300:FF:000018">
    <property type="entry name" value="Cell division control 48"/>
    <property type="match status" value="1"/>
</dbReference>
<evidence type="ECO:0000259" key="5">
    <source>
        <dbReference type="SMART" id="SM00382"/>
    </source>
</evidence>
<sequence>MSEIILKVDEIPQQHVGRGRAIIDPKVIEDQKWSTGQILELTYNKKTHVKLWPSSPEEYGTGIIKIDGITRQNIGAGIGDKISLKSVEAENAEQIVLSPTEKLSIDEDQLHQVMIYNYLNHVFTVHDSITLPTQMGGKIQFMVTSTKPSKPVLVTEDTIFKLGSMTKAVDSSVPRITYDELGGLKREVLKIREMVELPMRHPELFEKIGVEAPKGVLLYGPPGTGKTLLAKAVAGETNAHFISLSGPEIMGKHYGESEERIREIFTQAEENAPSIIFIDEIDSIAPKRDEVSGELEKRIVSQLLTLMDGMKSRGKVVVIAATNRPDSIDPALRRPGRFDREIEIGIPDEEGRFDILSIHTRGMPIDEKVDLKQYSKPTHGFVGADLEILAKEAAMKSLRRNVLDDKDFSYDDDEISSEILQKIKITDEDFKDALKEVRPSALREVQVQTPNVKWQDVGGLDELIEELREAAEWPIKYKDAYDYVDVEAPKGILLHGPPGTGKTLIAKALAGETEFNFISIKGPELLSKWVGESEKGVREIFRKARQAAPCIIFLDEVDALVPRRGSGDSGSHVTENVVSQILTEIDGLEELHNVLIIGATNRLDIVDEALLRPGRFDRIIEVPNPDAKGRKNIFEIHTKKKPLDSDVNVAKLVEITDGFSGAEIAAVANRAALAALKRHVGSKSEDVKEIKITQQDLLDAIDKVKPRKKEASPTHSIK</sequence>
<dbReference type="InterPro" id="IPR029067">
    <property type="entry name" value="CDC48_domain_2-like_sf"/>
</dbReference>
<evidence type="ECO:0000313" key="7">
    <source>
        <dbReference type="EMBL" id="EIJ66809.1"/>
    </source>
</evidence>
<feature type="domain" description="AAA+ ATPase" evidence="5">
    <location>
        <begin position="488"/>
        <end position="626"/>
    </location>
</feature>
<dbReference type="Pfam" id="PF02933">
    <property type="entry name" value="CDC48_2"/>
    <property type="match status" value="1"/>
</dbReference>
<dbReference type="InterPro" id="IPR003959">
    <property type="entry name" value="ATPase_AAA_core"/>
</dbReference>
<dbReference type="SMART" id="SM01073">
    <property type="entry name" value="CDC48_N"/>
    <property type="match status" value="1"/>
</dbReference>
<reference evidence="7 8" key="1">
    <citation type="journal article" date="2012" name="J. Bacteriol.">
        <title>Genome sequence of "Candidatus Nitrosopumilus salaria" BD31, an ammonia-oxidizing archaeon from the San Francisco Bay estuary.</title>
        <authorList>
            <person name="Mosier A.C."/>
            <person name="Allen E.E."/>
            <person name="Kim M."/>
            <person name="Ferriera S."/>
            <person name="Francis C.A."/>
        </authorList>
    </citation>
    <scope>NUCLEOTIDE SEQUENCE [LARGE SCALE GENOMIC DNA]</scope>
    <source>
        <strain evidence="7 8">BD31</strain>
    </source>
</reference>
<dbReference type="Proteomes" id="UP000003423">
    <property type="component" value="Unassembled WGS sequence"/>
</dbReference>
<dbReference type="InterPro" id="IPR041569">
    <property type="entry name" value="AAA_lid_3"/>
</dbReference>
<accession>I3D516</accession>
<dbReference type="NCBIfam" id="TIGR01243">
    <property type="entry name" value="CDC48"/>
    <property type="match status" value="1"/>
</dbReference>
<organism evidence="7 8">
    <name type="scientific">Candidatus Nitrosopumilus salarius BD31</name>
    <dbReference type="NCBI Taxonomy" id="859350"/>
    <lineage>
        <taxon>Archaea</taxon>
        <taxon>Nitrososphaerota</taxon>
        <taxon>Nitrososphaeria</taxon>
        <taxon>Nitrosopumilales</taxon>
        <taxon>Nitrosopumilaceae</taxon>
        <taxon>Nitrosopumilus</taxon>
    </lineage>
</organism>
<dbReference type="InterPro" id="IPR003338">
    <property type="entry name" value="CDC4_N-term_subdom"/>
</dbReference>
<protein>
    <submittedName>
        <fullName evidence="7">AAA family ATPase, CDC48 family protein</fullName>
    </submittedName>
</protein>
<dbReference type="SUPFAM" id="SSF54585">
    <property type="entry name" value="Cdc48 domain 2-like"/>
    <property type="match status" value="1"/>
</dbReference>
<dbReference type="FunFam" id="2.40.40.20:FF:000007">
    <property type="entry name" value="AAA family ATPase"/>
    <property type="match status" value="1"/>
</dbReference>
<dbReference type="RefSeq" id="WP_008297191.1">
    <property type="nucleotide sequence ID" value="NZ_AEXL02000023.1"/>
</dbReference>
<evidence type="ECO:0000259" key="6">
    <source>
        <dbReference type="SMART" id="SM01073"/>
    </source>
</evidence>
<gene>
    <name evidence="7" type="ORF">BD31_I0277</name>
</gene>
<dbReference type="SUPFAM" id="SSF52540">
    <property type="entry name" value="P-loop containing nucleoside triphosphate hydrolases"/>
    <property type="match status" value="2"/>
</dbReference>
<dbReference type="InterPro" id="IPR005938">
    <property type="entry name" value="AAA_ATPase_CDC48"/>
</dbReference>
<dbReference type="InterPro" id="IPR027417">
    <property type="entry name" value="P-loop_NTPase"/>
</dbReference>
<keyword evidence="2" id="KW-0677">Repeat</keyword>
<dbReference type="GO" id="GO:0016887">
    <property type="term" value="F:ATP hydrolysis activity"/>
    <property type="evidence" value="ECO:0007669"/>
    <property type="project" value="InterPro"/>
</dbReference>
<dbReference type="InterPro" id="IPR003593">
    <property type="entry name" value="AAA+_ATPase"/>
</dbReference>
<dbReference type="EMBL" id="AEXL02000023">
    <property type="protein sequence ID" value="EIJ66809.1"/>
    <property type="molecule type" value="Genomic_DNA"/>
</dbReference>
<dbReference type="GO" id="GO:0005524">
    <property type="term" value="F:ATP binding"/>
    <property type="evidence" value="ECO:0007669"/>
    <property type="project" value="UniProtKB-KW"/>
</dbReference>
<dbReference type="SUPFAM" id="SSF50692">
    <property type="entry name" value="ADC-like"/>
    <property type="match status" value="1"/>
</dbReference>
<dbReference type="FunFam" id="3.40.50.300:FF:000012">
    <property type="entry name" value="Transitional endoplasmic reticulum ATPase"/>
    <property type="match status" value="1"/>
</dbReference>
<dbReference type="CDD" id="cd19511">
    <property type="entry name" value="RecA-like_CDC48_r2-like"/>
    <property type="match status" value="1"/>
</dbReference>
<feature type="domain" description="CDC48 N-terminal subdomain" evidence="6">
    <location>
        <begin position="5"/>
        <end position="89"/>
    </location>
</feature>
<dbReference type="FunFam" id="1.10.8.60:FF:000057">
    <property type="entry name" value="AAA family ATPase, CDC48 subfamily"/>
    <property type="match status" value="1"/>
</dbReference>
<evidence type="ECO:0000256" key="2">
    <source>
        <dbReference type="ARBA" id="ARBA00022737"/>
    </source>
</evidence>
<keyword evidence="8" id="KW-1185">Reference proteome</keyword>
<dbReference type="Gene3D" id="3.40.50.300">
    <property type="entry name" value="P-loop containing nucleotide triphosphate hydrolases"/>
    <property type="match status" value="2"/>
</dbReference>
<dbReference type="InterPro" id="IPR004201">
    <property type="entry name" value="Cdc48_dom2"/>
</dbReference>
<dbReference type="PROSITE" id="PS00674">
    <property type="entry name" value="AAA"/>
    <property type="match status" value="2"/>
</dbReference>
<dbReference type="PATRIC" id="fig|859350.6.peg.228"/>
<keyword evidence="3" id="KW-0547">Nucleotide-binding</keyword>
<keyword evidence="4" id="KW-0067">ATP-binding</keyword>
<dbReference type="InterPro" id="IPR009010">
    <property type="entry name" value="Asp_de-COase-like_dom_sf"/>
</dbReference>
<comment type="caution">
    <text evidence="7">The sequence shown here is derived from an EMBL/GenBank/DDBJ whole genome shotgun (WGS) entry which is preliminary data.</text>
</comment>
<feature type="domain" description="AAA+ ATPase" evidence="5">
    <location>
        <begin position="212"/>
        <end position="348"/>
    </location>
</feature>
<dbReference type="GO" id="GO:0005737">
    <property type="term" value="C:cytoplasm"/>
    <property type="evidence" value="ECO:0007669"/>
    <property type="project" value="UniProtKB-ARBA"/>
</dbReference>
<dbReference type="OrthoDB" id="77269at2157"/>
<evidence type="ECO:0000256" key="4">
    <source>
        <dbReference type="ARBA" id="ARBA00022840"/>
    </source>
</evidence>
<dbReference type="PANTHER" id="PTHR23077">
    <property type="entry name" value="AAA-FAMILY ATPASE"/>
    <property type="match status" value="1"/>
</dbReference>
<evidence type="ECO:0000256" key="1">
    <source>
        <dbReference type="ARBA" id="ARBA00009833"/>
    </source>
</evidence>
<evidence type="ECO:0000256" key="3">
    <source>
        <dbReference type="ARBA" id="ARBA00022741"/>
    </source>
</evidence>
<dbReference type="SMART" id="SM00382">
    <property type="entry name" value="AAA"/>
    <property type="match status" value="2"/>
</dbReference>
<comment type="similarity">
    <text evidence="1">Belongs to the AAA ATPase family. CDC48 subfamily.</text>
</comment>
<dbReference type="Pfam" id="PF00004">
    <property type="entry name" value="AAA"/>
    <property type="match status" value="2"/>
</dbReference>